<dbReference type="InterPro" id="IPR022060">
    <property type="entry name" value="DUF3616"/>
</dbReference>
<accession>A1VUG9</accession>
<gene>
    <name evidence="3" type="ordered locus">Pnap_4005</name>
</gene>
<sequence length="370" mass="38880">MHSTLSPWRLVHLALLASALALSAGASAQPAPPSLQPDSGPWKSGAGFDFDLGKKKLKKTRQSVSGMACNLDARQQRVCLVVFDEGAQARYASVGDKALTPAAEPVVLRATADELDAEGAATDGRYFYVTGSHSAKRNDCASNPGSRHVLRFRLDPATGRASRAQADFADSGRLWPIMQAQPELAPHVGERKCLGSEAPPEAPRLAGQQGVNIEGLAVQGGRLYFGFRGPVSKGVAQVLAVDADALFDPQAARDPKATITRLALGPNRGIRDMVAVKTGLLLLAGPDDSSASQGAGWTVAWWDGKTAAGSVVQPRVLAALDLSGVKLRKCDKELKPEAMTVLEETPAAYKLLVLSDGLCDGGPLAFTVAR</sequence>
<proteinExistence type="predicted"/>
<feature type="domain" description="DUF3616" evidence="2">
    <location>
        <begin position="106"/>
        <end position="142"/>
    </location>
</feature>
<feature type="domain" description="DUF3616" evidence="2">
    <location>
        <begin position="208"/>
        <end position="356"/>
    </location>
</feature>
<keyword evidence="4" id="KW-1185">Reference proteome</keyword>
<evidence type="ECO:0000259" key="2">
    <source>
        <dbReference type="Pfam" id="PF12275"/>
    </source>
</evidence>
<evidence type="ECO:0000256" key="1">
    <source>
        <dbReference type="SAM" id="SignalP"/>
    </source>
</evidence>
<evidence type="ECO:0000313" key="4">
    <source>
        <dbReference type="Proteomes" id="UP000000644"/>
    </source>
</evidence>
<organism evidence="3 4">
    <name type="scientific">Polaromonas naphthalenivorans (strain CJ2)</name>
    <dbReference type="NCBI Taxonomy" id="365044"/>
    <lineage>
        <taxon>Bacteria</taxon>
        <taxon>Pseudomonadati</taxon>
        <taxon>Pseudomonadota</taxon>
        <taxon>Betaproteobacteria</taxon>
        <taxon>Burkholderiales</taxon>
        <taxon>Comamonadaceae</taxon>
        <taxon>Polaromonas</taxon>
    </lineage>
</organism>
<keyword evidence="1" id="KW-0732">Signal</keyword>
<dbReference type="Pfam" id="PF12275">
    <property type="entry name" value="DUF3616"/>
    <property type="match status" value="2"/>
</dbReference>
<protein>
    <recommendedName>
        <fullName evidence="2">DUF3616 domain-containing protein</fullName>
    </recommendedName>
</protein>
<evidence type="ECO:0000313" key="3">
    <source>
        <dbReference type="EMBL" id="ABM39297.1"/>
    </source>
</evidence>
<dbReference type="KEGG" id="pna:Pnap_4005"/>
<dbReference type="eggNOG" id="ENOG5032VIM">
    <property type="taxonomic scope" value="Bacteria"/>
</dbReference>
<feature type="signal peptide" evidence="1">
    <location>
        <begin position="1"/>
        <end position="28"/>
    </location>
</feature>
<dbReference type="AlphaFoldDB" id="A1VUG9"/>
<feature type="chain" id="PRO_5002639445" description="DUF3616 domain-containing protein" evidence="1">
    <location>
        <begin position="29"/>
        <end position="370"/>
    </location>
</feature>
<dbReference type="STRING" id="365044.Pnap_4005"/>
<reference evidence="4" key="1">
    <citation type="journal article" date="2009" name="Environ. Microbiol.">
        <title>The genome of Polaromonas naphthalenivorans strain CJ2, isolated from coal tar-contaminated sediment, reveals physiological and metabolic versatility and evolution through extensive horizontal gene transfer.</title>
        <authorList>
            <person name="Yagi J.M."/>
            <person name="Sims D."/>
            <person name="Brettin T."/>
            <person name="Bruce D."/>
            <person name="Madsen E.L."/>
        </authorList>
    </citation>
    <scope>NUCLEOTIDE SEQUENCE [LARGE SCALE GENOMIC DNA]</scope>
    <source>
        <strain evidence="4">CJ2</strain>
    </source>
</reference>
<name>A1VUG9_POLNA</name>
<dbReference type="EMBL" id="CP000529">
    <property type="protein sequence ID" value="ABM39297.1"/>
    <property type="molecule type" value="Genomic_DNA"/>
</dbReference>
<dbReference type="HOGENOM" id="CLU_854361_0_0_4"/>
<dbReference type="Proteomes" id="UP000000644">
    <property type="component" value="Chromosome"/>
</dbReference>